<dbReference type="InterPro" id="IPR036890">
    <property type="entry name" value="HATPase_C_sf"/>
</dbReference>
<dbReference type="InterPro" id="IPR025201">
    <property type="entry name" value="KdpD_TM"/>
</dbReference>
<feature type="coiled-coil region" evidence="13">
    <location>
        <begin position="115"/>
        <end position="149"/>
    </location>
</feature>
<name>A0ABT3NWX6_9PROT</name>
<keyword evidence="7" id="KW-0547">Nucleotide-binding</keyword>
<evidence type="ECO:0000256" key="13">
    <source>
        <dbReference type="SAM" id="Coils"/>
    </source>
</evidence>
<evidence type="ECO:0000313" key="16">
    <source>
        <dbReference type="EMBL" id="MCW8086638.1"/>
    </source>
</evidence>
<evidence type="ECO:0000256" key="2">
    <source>
        <dbReference type="ARBA" id="ARBA00004141"/>
    </source>
</evidence>
<evidence type="ECO:0000256" key="7">
    <source>
        <dbReference type="ARBA" id="ARBA00022741"/>
    </source>
</evidence>
<evidence type="ECO:0000256" key="11">
    <source>
        <dbReference type="ARBA" id="ARBA00023012"/>
    </source>
</evidence>
<dbReference type="RefSeq" id="WP_301590716.1">
    <property type="nucleotide sequence ID" value="NZ_JAPFQI010000010.1"/>
</dbReference>
<evidence type="ECO:0000256" key="8">
    <source>
        <dbReference type="ARBA" id="ARBA00022777"/>
    </source>
</evidence>
<keyword evidence="6 14" id="KW-0812">Transmembrane</keyword>
<dbReference type="PANTHER" id="PTHR41523">
    <property type="entry name" value="TWO-COMPONENT SYSTEM SENSOR PROTEIN"/>
    <property type="match status" value="1"/>
</dbReference>
<dbReference type="Proteomes" id="UP001526430">
    <property type="component" value="Unassembled WGS sequence"/>
</dbReference>
<protein>
    <recommendedName>
        <fullName evidence="3">histidine kinase</fullName>
        <ecNumber evidence="3">2.7.13.3</ecNumber>
    </recommendedName>
</protein>
<gene>
    <name evidence="16" type="ORF">OF850_13460</name>
</gene>
<dbReference type="Pfam" id="PF13581">
    <property type="entry name" value="HATPase_c_2"/>
    <property type="match status" value="1"/>
</dbReference>
<comment type="caution">
    <text evidence="16">The sequence shown here is derived from an EMBL/GenBank/DDBJ whole genome shotgun (WGS) entry which is preliminary data.</text>
</comment>
<evidence type="ECO:0000313" key="17">
    <source>
        <dbReference type="Proteomes" id="UP001526430"/>
    </source>
</evidence>
<dbReference type="Gene3D" id="1.20.120.620">
    <property type="entry name" value="Backbone structure of the membrane domain of e. Coli histidine kinase receptor kdpd"/>
    <property type="match status" value="1"/>
</dbReference>
<keyword evidence="17" id="KW-1185">Reference proteome</keyword>
<comment type="subcellular location">
    <subcellularLocation>
        <location evidence="2">Membrane</location>
        <topology evidence="2">Multi-pass membrane protein</topology>
    </subcellularLocation>
</comment>
<dbReference type="InterPro" id="IPR005467">
    <property type="entry name" value="His_kinase_dom"/>
</dbReference>
<evidence type="ECO:0000256" key="12">
    <source>
        <dbReference type="ARBA" id="ARBA00023136"/>
    </source>
</evidence>
<keyword evidence="13" id="KW-0175">Coiled coil</keyword>
<feature type="transmembrane region" description="Helical" evidence="14">
    <location>
        <begin position="93"/>
        <end position="119"/>
    </location>
</feature>
<keyword evidence="11" id="KW-0902">Two-component regulatory system</keyword>
<sequence length="354" mass="38492">MLRRLLRPALTQSVSTALRWLAAGGLVLVFFGIRVSLFPEQQGLPFLFFFPAIILSAVVFDRGSGIFATLLSAVLAVYFFFPPHGSFAVLDRSALVSIALFTVTGLFVALVTEALHLAYQNVEKLREQAEEARRHAEEVAHERDLLLAELEHRVKNDLARISATISLQAMESSPETVAALDAVNERVRVLARVHDRLGRPDGTHPMEIDVCDYLRDLVTDLRTNLTNLTPIALALAGESHLLSISRAGAVGLVLNELVTNAVKHAFPGDRSGTVTLRFSREGDEYLLAVSDDGVGMAQSPPEEVPEEFRRRAGMGRRLMRALAAQLDGNIVTGPTGPGGGVTQTLRFPVQARAG</sequence>
<dbReference type="Gene3D" id="3.30.450.20">
    <property type="entry name" value="PAS domain"/>
    <property type="match status" value="1"/>
</dbReference>
<accession>A0ABT3NWX6</accession>
<dbReference type="SUPFAM" id="SSF55874">
    <property type="entry name" value="ATPase domain of HSP90 chaperone/DNA topoisomerase II/histidine kinase"/>
    <property type="match status" value="1"/>
</dbReference>
<dbReference type="SMART" id="SM00387">
    <property type="entry name" value="HATPase_c"/>
    <property type="match status" value="1"/>
</dbReference>
<keyword evidence="4" id="KW-0597">Phosphoprotein</keyword>
<dbReference type="Pfam" id="PF13493">
    <property type="entry name" value="DUF4118"/>
    <property type="match status" value="1"/>
</dbReference>
<reference evidence="16 17" key="1">
    <citation type="submission" date="2022-10" db="EMBL/GenBank/DDBJ databases">
        <title>Roseococcus glaciei nov., sp. nov., isolated from glacier.</title>
        <authorList>
            <person name="Liu Q."/>
            <person name="Xin Y.-H."/>
        </authorList>
    </citation>
    <scope>NUCLEOTIDE SEQUENCE [LARGE SCALE GENOMIC DNA]</scope>
    <source>
        <strain evidence="16 17">MDT2-1-1</strain>
    </source>
</reference>
<dbReference type="Pfam" id="PF07568">
    <property type="entry name" value="HisKA_2"/>
    <property type="match status" value="1"/>
</dbReference>
<evidence type="ECO:0000256" key="1">
    <source>
        <dbReference type="ARBA" id="ARBA00000085"/>
    </source>
</evidence>
<feature type="transmembrane region" description="Helical" evidence="14">
    <location>
        <begin position="20"/>
        <end position="37"/>
    </location>
</feature>
<evidence type="ECO:0000256" key="3">
    <source>
        <dbReference type="ARBA" id="ARBA00012438"/>
    </source>
</evidence>
<evidence type="ECO:0000259" key="15">
    <source>
        <dbReference type="PROSITE" id="PS50109"/>
    </source>
</evidence>
<keyword evidence="10 14" id="KW-1133">Transmembrane helix</keyword>
<evidence type="ECO:0000256" key="14">
    <source>
        <dbReference type="SAM" id="Phobius"/>
    </source>
</evidence>
<dbReference type="PROSITE" id="PS50109">
    <property type="entry name" value="HIS_KIN"/>
    <property type="match status" value="1"/>
</dbReference>
<dbReference type="InterPro" id="IPR011495">
    <property type="entry name" value="Sig_transdc_His_kin_sub2_dim/P"/>
</dbReference>
<dbReference type="InterPro" id="IPR003594">
    <property type="entry name" value="HATPase_dom"/>
</dbReference>
<feature type="domain" description="Histidine kinase" evidence="15">
    <location>
        <begin position="149"/>
        <end position="351"/>
    </location>
</feature>
<dbReference type="Gene3D" id="3.30.565.10">
    <property type="entry name" value="Histidine kinase-like ATPase, C-terminal domain"/>
    <property type="match status" value="1"/>
</dbReference>
<evidence type="ECO:0000256" key="6">
    <source>
        <dbReference type="ARBA" id="ARBA00022692"/>
    </source>
</evidence>
<keyword evidence="12 14" id="KW-0472">Membrane</keyword>
<organism evidence="16 17">
    <name type="scientific">Sabulicella glaciei</name>
    <dbReference type="NCBI Taxonomy" id="2984948"/>
    <lineage>
        <taxon>Bacteria</taxon>
        <taxon>Pseudomonadati</taxon>
        <taxon>Pseudomonadota</taxon>
        <taxon>Alphaproteobacteria</taxon>
        <taxon>Acetobacterales</taxon>
        <taxon>Acetobacteraceae</taxon>
        <taxon>Sabulicella</taxon>
    </lineage>
</organism>
<evidence type="ECO:0000256" key="10">
    <source>
        <dbReference type="ARBA" id="ARBA00022989"/>
    </source>
</evidence>
<evidence type="ECO:0000256" key="4">
    <source>
        <dbReference type="ARBA" id="ARBA00022553"/>
    </source>
</evidence>
<proteinExistence type="predicted"/>
<evidence type="ECO:0000256" key="9">
    <source>
        <dbReference type="ARBA" id="ARBA00022840"/>
    </source>
</evidence>
<dbReference type="EC" id="2.7.13.3" evidence="3"/>
<comment type="catalytic activity">
    <reaction evidence="1">
        <text>ATP + protein L-histidine = ADP + protein N-phospho-L-histidine.</text>
        <dbReference type="EC" id="2.7.13.3"/>
    </reaction>
</comment>
<keyword evidence="5" id="KW-0808">Transferase</keyword>
<keyword evidence="9" id="KW-0067">ATP-binding</keyword>
<feature type="transmembrane region" description="Helical" evidence="14">
    <location>
        <begin position="43"/>
        <end position="60"/>
    </location>
</feature>
<keyword evidence="8" id="KW-0418">Kinase</keyword>
<dbReference type="PANTHER" id="PTHR41523:SF8">
    <property type="entry name" value="ETHYLENE RESPONSE SENSOR PROTEIN"/>
    <property type="match status" value="1"/>
</dbReference>
<feature type="transmembrane region" description="Helical" evidence="14">
    <location>
        <begin position="65"/>
        <end position="81"/>
    </location>
</feature>
<dbReference type="InterPro" id="IPR038318">
    <property type="entry name" value="KdpD_sf"/>
</dbReference>
<evidence type="ECO:0000256" key="5">
    <source>
        <dbReference type="ARBA" id="ARBA00022679"/>
    </source>
</evidence>
<dbReference type="EMBL" id="JAPFQI010000010">
    <property type="protein sequence ID" value="MCW8086638.1"/>
    <property type="molecule type" value="Genomic_DNA"/>
</dbReference>